<dbReference type="InterPro" id="IPR001002">
    <property type="entry name" value="Chitin-bd_1"/>
</dbReference>
<feature type="signal peptide" evidence="4">
    <location>
        <begin position="1"/>
        <end position="23"/>
    </location>
</feature>
<feature type="compositionally biased region" description="Low complexity" evidence="3">
    <location>
        <begin position="236"/>
        <end position="269"/>
    </location>
</feature>
<dbReference type="Proteomes" id="UP000182658">
    <property type="component" value="Unassembled WGS sequence"/>
</dbReference>
<keyword evidence="1 2" id="KW-0147">Chitin-binding</keyword>
<comment type="caution">
    <text evidence="2">Lacks conserved residue(s) required for the propagation of feature annotation.</text>
</comment>
<feature type="domain" description="Chitin-binding type-1" evidence="5">
    <location>
        <begin position="189"/>
        <end position="234"/>
    </location>
</feature>
<organism evidence="7 8">
    <name type="scientific">Coniochaeta ligniaria NRRL 30616</name>
    <dbReference type="NCBI Taxonomy" id="1408157"/>
    <lineage>
        <taxon>Eukaryota</taxon>
        <taxon>Fungi</taxon>
        <taxon>Dikarya</taxon>
        <taxon>Ascomycota</taxon>
        <taxon>Pezizomycotina</taxon>
        <taxon>Sordariomycetes</taxon>
        <taxon>Sordariomycetidae</taxon>
        <taxon>Coniochaetales</taxon>
        <taxon>Coniochaetaceae</taxon>
        <taxon>Coniochaeta</taxon>
    </lineage>
</organism>
<dbReference type="OrthoDB" id="1193027at2759"/>
<evidence type="ECO:0000256" key="4">
    <source>
        <dbReference type="SAM" id="SignalP"/>
    </source>
</evidence>
<dbReference type="InterPro" id="IPR036779">
    <property type="entry name" value="LysM_dom_sf"/>
</dbReference>
<evidence type="ECO:0008006" key="9">
    <source>
        <dbReference type="Google" id="ProtNLM"/>
    </source>
</evidence>
<evidence type="ECO:0000256" key="3">
    <source>
        <dbReference type="SAM" id="MobiDB-lite"/>
    </source>
</evidence>
<feature type="chain" id="PRO_5012408003" description="Chitin-binding type-1 domain-containing protein" evidence="4">
    <location>
        <begin position="24"/>
        <end position="280"/>
    </location>
</feature>
<dbReference type="EMBL" id="KV875097">
    <property type="protein sequence ID" value="OIW29673.1"/>
    <property type="molecule type" value="Genomic_DNA"/>
</dbReference>
<evidence type="ECO:0000313" key="8">
    <source>
        <dbReference type="Proteomes" id="UP000182658"/>
    </source>
</evidence>
<feature type="region of interest" description="Disordered" evidence="3">
    <location>
        <begin position="236"/>
        <end position="280"/>
    </location>
</feature>
<keyword evidence="2" id="KW-1015">Disulfide bond</keyword>
<evidence type="ECO:0000256" key="1">
    <source>
        <dbReference type="ARBA" id="ARBA00022669"/>
    </source>
</evidence>
<accession>A0A1J7J8Q4</accession>
<proteinExistence type="predicted"/>
<feature type="domain" description="LysM" evidence="6">
    <location>
        <begin position="76"/>
        <end position="125"/>
    </location>
</feature>
<sequence>MVLLSPSTLSLLALLSQPLAVLAGDTSGDTCGEITWAGHGAERDVAAATGVPVVPHIPRVVRNTTAPDPGDLVCRFWYPTDSDANCYTCTELSNTFGIDLDFFFTLNPTVLRDCSNIQPLTEYCVAGFIEPLRATDGFCGPQHNNATCFGTTKPCCNAVTFTCGDSDEDCAPGTCYEGKCPGDKYYSTDGTCGFQHGGRQCAGKWGNCCNMSGACGNGTAFCASAVCQSGNCEWNNSPTNSASTTSRSSTTSTTTTSSSSAPTVTTATPGQVREAEEERV</sequence>
<dbReference type="STRING" id="1408157.A0A1J7J8Q4"/>
<dbReference type="AlphaFoldDB" id="A0A1J7J8Q4"/>
<dbReference type="GO" id="GO:0008061">
    <property type="term" value="F:chitin binding"/>
    <property type="evidence" value="ECO:0007669"/>
    <property type="project" value="UniProtKB-UniRule"/>
</dbReference>
<keyword evidence="8" id="KW-1185">Reference proteome</keyword>
<feature type="disulfide bond" evidence="2">
    <location>
        <begin position="208"/>
        <end position="222"/>
    </location>
</feature>
<dbReference type="Gene3D" id="3.10.350.10">
    <property type="entry name" value="LysM domain"/>
    <property type="match status" value="1"/>
</dbReference>
<dbReference type="Gene3D" id="3.30.60.10">
    <property type="entry name" value="Endochitinase-like"/>
    <property type="match status" value="1"/>
</dbReference>
<keyword evidence="4" id="KW-0732">Signal</keyword>
<evidence type="ECO:0000259" key="6">
    <source>
        <dbReference type="PROSITE" id="PS51782"/>
    </source>
</evidence>
<evidence type="ECO:0000313" key="7">
    <source>
        <dbReference type="EMBL" id="OIW29673.1"/>
    </source>
</evidence>
<gene>
    <name evidence="7" type="ORF">CONLIGDRAFT_338708</name>
</gene>
<dbReference type="InterPro" id="IPR036861">
    <property type="entry name" value="Endochitinase-like_sf"/>
</dbReference>
<name>A0A1J7J8Q4_9PEZI</name>
<evidence type="ECO:0000259" key="5">
    <source>
        <dbReference type="PROSITE" id="PS50941"/>
    </source>
</evidence>
<dbReference type="PROSITE" id="PS51782">
    <property type="entry name" value="LYSM"/>
    <property type="match status" value="1"/>
</dbReference>
<dbReference type="InParanoid" id="A0A1J7J8Q4"/>
<reference evidence="7 8" key="1">
    <citation type="submission" date="2016-10" db="EMBL/GenBank/DDBJ databases">
        <title>Draft genome sequence of Coniochaeta ligniaria NRRL30616, a lignocellulolytic fungus for bioabatement of inhibitors in plant biomass hydrolysates.</title>
        <authorList>
            <consortium name="DOE Joint Genome Institute"/>
            <person name="Jimenez D.J."/>
            <person name="Hector R.E."/>
            <person name="Riley R."/>
            <person name="Sun H."/>
            <person name="Grigoriev I.V."/>
            <person name="Van Elsas J.D."/>
            <person name="Nichols N.N."/>
        </authorList>
    </citation>
    <scope>NUCLEOTIDE SEQUENCE [LARGE SCALE GENOMIC DNA]</scope>
    <source>
        <strain evidence="7 8">NRRL 30616</strain>
    </source>
</reference>
<dbReference type="PROSITE" id="PS50941">
    <property type="entry name" value="CHIT_BIND_I_2"/>
    <property type="match status" value="1"/>
</dbReference>
<dbReference type="InterPro" id="IPR018392">
    <property type="entry name" value="LysM"/>
</dbReference>
<evidence type="ECO:0000256" key="2">
    <source>
        <dbReference type="PROSITE-ProRule" id="PRU00261"/>
    </source>
</evidence>
<protein>
    <recommendedName>
        <fullName evidence="9">Chitin-binding type-1 domain-containing protein</fullName>
    </recommendedName>
</protein>